<evidence type="ECO:0000256" key="3">
    <source>
        <dbReference type="SAM" id="SignalP"/>
    </source>
</evidence>
<dbReference type="AlphaFoldDB" id="A0A561QS68"/>
<dbReference type="Pfam" id="PF00497">
    <property type="entry name" value="SBP_bac_3"/>
    <property type="match status" value="1"/>
</dbReference>
<evidence type="ECO:0000313" key="5">
    <source>
        <dbReference type="EMBL" id="TWF53189.1"/>
    </source>
</evidence>
<comment type="subcellular location">
    <subcellularLocation>
        <location evidence="1">Periplasm</location>
    </subcellularLocation>
</comment>
<feature type="chain" id="PRO_5021775152" evidence="3">
    <location>
        <begin position="35"/>
        <end position="293"/>
    </location>
</feature>
<dbReference type="GO" id="GO:0042597">
    <property type="term" value="C:periplasmic space"/>
    <property type="evidence" value="ECO:0007669"/>
    <property type="project" value="UniProtKB-SubCell"/>
</dbReference>
<keyword evidence="6" id="KW-1185">Reference proteome</keyword>
<accession>A0A561QS68</accession>
<feature type="domain" description="Solute-binding protein family 3/N-terminal" evidence="4">
    <location>
        <begin position="61"/>
        <end position="291"/>
    </location>
</feature>
<dbReference type="PANTHER" id="PTHR35936">
    <property type="entry name" value="MEMBRANE-BOUND LYTIC MUREIN TRANSGLYCOSYLASE F"/>
    <property type="match status" value="1"/>
</dbReference>
<evidence type="ECO:0000259" key="4">
    <source>
        <dbReference type="SMART" id="SM00062"/>
    </source>
</evidence>
<dbReference type="Gene3D" id="3.40.190.10">
    <property type="entry name" value="Periplasmic binding protein-like II"/>
    <property type="match status" value="2"/>
</dbReference>
<reference evidence="5 6" key="1">
    <citation type="submission" date="2019-06" db="EMBL/GenBank/DDBJ databases">
        <title>Sorghum-associated microbial communities from plants grown in Nebraska, USA.</title>
        <authorList>
            <person name="Schachtman D."/>
        </authorList>
    </citation>
    <scope>NUCLEOTIDE SEQUENCE [LARGE SCALE GENOMIC DNA]</scope>
    <source>
        <strain evidence="5 6">1225</strain>
    </source>
</reference>
<dbReference type="Proteomes" id="UP000320653">
    <property type="component" value="Unassembled WGS sequence"/>
</dbReference>
<protein>
    <submittedName>
        <fullName evidence="5">Amino acid ABC transporter substrate-binding protein (PAAT family)</fullName>
    </submittedName>
</protein>
<evidence type="ECO:0000313" key="6">
    <source>
        <dbReference type="Proteomes" id="UP000320653"/>
    </source>
</evidence>
<dbReference type="SMART" id="SM00062">
    <property type="entry name" value="PBPb"/>
    <property type="match status" value="1"/>
</dbReference>
<evidence type="ECO:0000256" key="1">
    <source>
        <dbReference type="ARBA" id="ARBA00004418"/>
    </source>
</evidence>
<evidence type="ECO:0000256" key="2">
    <source>
        <dbReference type="ARBA" id="ARBA00022729"/>
    </source>
</evidence>
<name>A0A561QS68_9HYPH</name>
<gene>
    <name evidence="5" type="ORF">FHW37_104464</name>
</gene>
<dbReference type="EMBL" id="VIWP01000004">
    <property type="protein sequence ID" value="TWF53189.1"/>
    <property type="molecule type" value="Genomic_DNA"/>
</dbReference>
<keyword evidence="2 3" id="KW-0732">Signal</keyword>
<proteinExistence type="predicted"/>
<dbReference type="PANTHER" id="PTHR35936:SF35">
    <property type="entry name" value="L-CYSTINE-BINDING PROTEIN TCYJ"/>
    <property type="match status" value="1"/>
</dbReference>
<dbReference type="InterPro" id="IPR001638">
    <property type="entry name" value="Solute-binding_3/MltF_N"/>
</dbReference>
<dbReference type="SUPFAM" id="SSF53850">
    <property type="entry name" value="Periplasmic binding protein-like II"/>
    <property type="match status" value="1"/>
</dbReference>
<comment type="caution">
    <text evidence="5">The sequence shown here is derived from an EMBL/GenBank/DDBJ whole genome shotgun (WGS) entry which is preliminary data.</text>
</comment>
<organism evidence="5 6">
    <name type="scientific">Neorhizobium alkalisoli</name>
    <dbReference type="NCBI Taxonomy" id="528178"/>
    <lineage>
        <taxon>Bacteria</taxon>
        <taxon>Pseudomonadati</taxon>
        <taxon>Pseudomonadota</taxon>
        <taxon>Alphaproteobacteria</taxon>
        <taxon>Hyphomicrobiales</taxon>
        <taxon>Rhizobiaceae</taxon>
        <taxon>Rhizobium/Agrobacterium group</taxon>
        <taxon>Neorhizobium</taxon>
    </lineage>
</organism>
<sequence length="293" mass="31773">MHPVFSSLKIGRIFTVMQLFGVFLACLPATPASAAEGARQLPLMFDGAERLSRPDLSAVLRVRILTTVDFPPFNFADQAGRLSGFNIDLAREICAVLKLETRCQIQAMPFDELEKTLESGGGEAVMAGIAATSELRARFLFSRPYLGVPARFARNRAARIDGDTAKALSGRPVGIVAGTTHEAMLKAFFPKITATPFDSYDAMLAALKDGKVDAVFADGLRLPFWVSGEASGNCCALFDGPYLSQKFLGEGLSVMLRKNDPLLASAFDQALADLSSNGRLQELYLRYFPNGLY</sequence>
<feature type="signal peptide" evidence="3">
    <location>
        <begin position="1"/>
        <end position="34"/>
    </location>
</feature>